<dbReference type="Proteomes" id="UP001597211">
    <property type="component" value="Unassembled WGS sequence"/>
</dbReference>
<evidence type="ECO:0000259" key="7">
    <source>
        <dbReference type="PROSITE" id="PS50249"/>
    </source>
</evidence>
<reference evidence="9" key="1">
    <citation type="journal article" date="2019" name="Int. J. Syst. Evol. Microbiol.">
        <title>The Global Catalogue of Microorganisms (GCM) 10K type strain sequencing project: providing services to taxonomists for standard genome sequencing and annotation.</title>
        <authorList>
            <consortium name="The Broad Institute Genomics Platform"/>
            <consortium name="The Broad Institute Genome Sequencing Center for Infectious Disease"/>
            <person name="Wu L."/>
            <person name="Ma J."/>
        </authorList>
    </citation>
    <scope>NUCLEOTIDE SEQUENCE [LARGE SCALE GENOMIC DNA]</scope>
    <source>
        <strain evidence="9">CCUG 48216</strain>
    </source>
</reference>
<feature type="domain" description="MPN" evidence="7">
    <location>
        <begin position="81"/>
        <end position="204"/>
    </location>
</feature>
<comment type="caution">
    <text evidence="8">The sequence shown here is derived from an EMBL/GenBank/DDBJ whole genome shotgun (WGS) entry which is preliminary data.</text>
</comment>
<evidence type="ECO:0000256" key="6">
    <source>
        <dbReference type="ARBA" id="ARBA00023049"/>
    </source>
</evidence>
<comment type="similarity">
    <text evidence="1">Belongs to the UPF0758 family.</text>
</comment>
<evidence type="ECO:0000256" key="4">
    <source>
        <dbReference type="ARBA" id="ARBA00022801"/>
    </source>
</evidence>
<sequence length="248" mass="27792">MATPPLDEQMIADYVKSLHKLTGIPLRKLQQYGIHNSLLNAVEHPYALELTTKQLLKVEQLNAFLRSHRVLQWEEENAKQRISTPETASRYFSAFLGGVKDREQFMAAFLDVKNQVIETRIISEGGISEALVHPRKVLKAALNCDCSSIILAHNHPSGVPTPSPEDILMTERMVAIFDPLHISVLDHIIIGGTNFASLAQLGRMPRVAEKAPCYEVIETKAREPSALYAVDELEQGIGDELSDEEWER</sequence>
<name>A0ABW3S856_9BACL</name>
<dbReference type="InterPro" id="IPR001405">
    <property type="entry name" value="UPF0758"/>
</dbReference>
<gene>
    <name evidence="8" type="ORF">ACFQ2Z_05870</name>
</gene>
<evidence type="ECO:0000256" key="3">
    <source>
        <dbReference type="ARBA" id="ARBA00022723"/>
    </source>
</evidence>
<dbReference type="RefSeq" id="WP_240267682.1">
    <property type="nucleotide sequence ID" value="NZ_JAKSXN010000003.1"/>
</dbReference>
<protein>
    <submittedName>
        <fullName evidence="8">RadC family protein</fullName>
    </submittedName>
</protein>
<dbReference type="Gene3D" id="3.40.140.10">
    <property type="entry name" value="Cytidine Deaminase, domain 2"/>
    <property type="match status" value="1"/>
</dbReference>
<dbReference type="PANTHER" id="PTHR30471">
    <property type="entry name" value="DNA REPAIR PROTEIN RADC"/>
    <property type="match status" value="1"/>
</dbReference>
<dbReference type="PANTHER" id="PTHR30471:SF3">
    <property type="entry name" value="UPF0758 PROTEIN YEES-RELATED"/>
    <property type="match status" value="1"/>
</dbReference>
<dbReference type="Pfam" id="PF04002">
    <property type="entry name" value="RadC"/>
    <property type="match status" value="1"/>
</dbReference>
<evidence type="ECO:0000256" key="5">
    <source>
        <dbReference type="ARBA" id="ARBA00022833"/>
    </source>
</evidence>
<evidence type="ECO:0000313" key="9">
    <source>
        <dbReference type="Proteomes" id="UP001597211"/>
    </source>
</evidence>
<dbReference type="InterPro" id="IPR037518">
    <property type="entry name" value="MPN"/>
</dbReference>
<accession>A0ABW3S856</accession>
<keyword evidence="4" id="KW-0378">Hydrolase</keyword>
<dbReference type="InterPro" id="IPR025657">
    <property type="entry name" value="RadC_JAB"/>
</dbReference>
<keyword evidence="6" id="KW-0482">Metalloprotease</keyword>
<dbReference type="PROSITE" id="PS50249">
    <property type="entry name" value="MPN"/>
    <property type="match status" value="1"/>
</dbReference>
<evidence type="ECO:0000256" key="2">
    <source>
        <dbReference type="ARBA" id="ARBA00022670"/>
    </source>
</evidence>
<keyword evidence="9" id="KW-1185">Reference proteome</keyword>
<dbReference type="PROSITE" id="PS01302">
    <property type="entry name" value="UPF0758"/>
    <property type="match status" value="1"/>
</dbReference>
<proteinExistence type="inferred from homology"/>
<dbReference type="SUPFAM" id="SSF102712">
    <property type="entry name" value="JAB1/MPN domain"/>
    <property type="match status" value="1"/>
</dbReference>
<evidence type="ECO:0000256" key="1">
    <source>
        <dbReference type="ARBA" id="ARBA00010243"/>
    </source>
</evidence>
<dbReference type="InterPro" id="IPR020891">
    <property type="entry name" value="UPF0758_CS"/>
</dbReference>
<evidence type="ECO:0000313" key="8">
    <source>
        <dbReference type="EMBL" id="MFD1180879.1"/>
    </source>
</evidence>
<keyword evidence="2" id="KW-0645">Protease</keyword>
<organism evidence="8 9">
    <name type="scientific">Paenibacillus timonensis</name>
    <dbReference type="NCBI Taxonomy" id="225915"/>
    <lineage>
        <taxon>Bacteria</taxon>
        <taxon>Bacillati</taxon>
        <taxon>Bacillota</taxon>
        <taxon>Bacilli</taxon>
        <taxon>Bacillales</taxon>
        <taxon>Paenibacillaceae</taxon>
        <taxon>Paenibacillus</taxon>
    </lineage>
</organism>
<keyword evidence="5" id="KW-0862">Zinc</keyword>
<keyword evidence="3" id="KW-0479">Metal-binding</keyword>
<dbReference type="CDD" id="cd08071">
    <property type="entry name" value="MPN_DUF2466"/>
    <property type="match status" value="1"/>
</dbReference>
<dbReference type="EMBL" id="JBHTKZ010000006">
    <property type="protein sequence ID" value="MFD1180879.1"/>
    <property type="molecule type" value="Genomic_DNA"/>
</dbReference>